<feature type="region of interest" description="Disordered" evidence="3">
    <location>
        <begin position="764"/>
        <end position="811"/>
    </location>
</feature>
<keyword evidence="6" id="KW-1185">Reference proteome</keyword>
<evidence type="ECO:0000256" key="2">
    <source>
        <dbReference type="ARBA" id="ARBA00023242"/>
    </source>
</evidence>
<feature type="domain" description="Zn(2)-C6 fungal-type" evidence="4">
    <location>
        <begin position="100"/>
        <end position="129"/>
    </location>
</feature>
<dbReference type="CDD" id="cd00067">
    <property type="entry name" value="GAL4"/>
    <property type="match status" value="1"/>
</dbReference>
<feature type="region of interest" description="Disordered" evidence="3">
    <location>
        <begin position="133"/>
        <end position="266"/>
    </location>
</feature>
<dbReference type="Gene3D" id="4.10.240.10">
    <property type="entry name" value="Zn(2)-C6 fungal-type DNA-binding domain"/>
    <property type="match status" value="1"/>
</dbReference>
<dbReference type="Proteomes" id="UP001175353">
    <property type="component" value="Unassembled WGS sequence"/>
</dbReference>
<dbReference type="PROSITE" id="PS00463">
    <property type="entry name" value="ZN2_CY6_FUNGAL_1"/>
    <property type="match status" value="1"/>
</dbReference>
<comment type="caution">
    <text evidence="5">The sequence shown here is derived from an EMBL/GenBank/DDBJ whole genome shotgun (WGS) entry which is preliminary data.</text>
</comment>
<dbReference type="Pfam" id="PF04082">
    <property type="entry name" value="Fungal_trans"/>
    <property type="match status" value="1"/>
</dbReference>
<dbReference type="SMART" id="SM00066">
    <property type="entry name" value="GAL4"/>
    <property type="match status" value="1"/>
</dbReference>
<organism evidence="5 6">
    <name type="scientific">Friedmanniomyces endolithicus</name>
    <dbReference type="NCBI Taxonomy" id="329885"/>
    <lineage>
        <taxon>Eukaryota</taxon>
        <taxon>Fungi</taxon>
        <taxon>Dikarya</taxon>
        <taxon>Ascomycota</taxon>
        <taxon>Pezizomycotina</taxon>
        <taxon>Dothideomycetes</taxon>
        <taxon>Dothideomycetidae</taxon>
        <taxon>Mycosphaerellales</taxon>
        <taxon>Teratosphaeriaceae</taxon>
        <taxon>Friedmanniomyces</taxon>
    </lineage>
</organism>
<feature type="compositionally biased region" description="Basic residues" evidence="3">
    <location>
        <begin position="9"/>
        <end position="23"/>
    </location>
</feature>
<name>A0AAN6KJ01_9PEZI</name>
<dbReference type="GO" id="GO:0000981">
    <property type="term" value="F:DNA-binding transcription factor activity, RNA polymerase II-specific"/>
    <property type="evidence" value="ECO:0007669"/>
    <property type="project" value="InterPro"/>
</dbReference>
<feature type="region of interest" description="Disordered" evidence="3">
    <location>
        <begin position="520"/>
        <end position="546"/>
    </location>
</feature>
<dbReference type="Pfam" id="PF00172">
    <property type="entry name" value="Zn_clus"/>
    <property type="match status" value="1"/>
</dbReference>
<dbReference type="InterPro" id="IPR001138">
    <property type="entry name" value="Zn2Cys6_DnaBD"/>
</dbReference>
<dbReference type="AlphaFoldDB" id="A0AAN6KJ01"/>
<feature type="compositionally biased region" description="Basic and acidic residues" evidence="3">
    <location>
        <begin position="221"/>
        <end position="253"/>
    </location>
</feature>
<dbReference type="PANTHER" id="PTHR47783:SF1">
    <property type="entry name" value="ZN(II)2CYS6 TRANSCRIPTION FACTOR (EUROFUNG)"/>
    <property type="match status" value="1"/>
</dbReference>
<accession>A0AAN6KJ01</accession>
<dbReference type="PROSITE" id="PS50048">
    <property type="entry name" value="ZN2_CY6_FUNGAL_2"/>
    <property type="match status" value="1"/>
</dbReference>
<dbReference type="SUPFAM" id="SSF57701">
    <property type="entry name" value="Zn2/Cys6 DNA-binding domain"/>
    <property type="match status" value="1"/>
</dbReference>
<sequence length="1132" mass="124351">MFAGSSQLSRRRRTTSPYHHKQSSRSGDAEWRHRQQQHGEESCAANESRRAPELARIPEMAIPAAEGDSALPQHKEQPKALRFVTNYGAPQPKRRRIGAACLTCRKRKTACSGERPFCETCKQTKQDCVGYSAETAPPTPSHRRTFSDEGIRKGPNTGTKSRSGSVNWPLPAGFAKRDPVSFEESPSKNLLRHGVRTTRTQQLPSSPNAPNNFFAAQYPHRAGEGHDESLNGSRRSDPRQPVRLDVDDSRSRDSAQTGAERNVQPLFARPRNRMPYFRWLGPTAIMPGFKQMVVKVKRQDIVDLHRSSTDGGGTLPPLSNTFPGDQSSQILYPDTPATIESDVRTPLNLPFYDTSPTPPNELVTHLANTFFSHLGCNYPFLQRERFLRDLEEKQVDAILVDAVCALAARFSTHPLLMQQPHDEVKASPAEYGHAFAQRAKTALVDTFPCPSVAAVQAALLLAYNEFGESRDSGLWMYLGISIRMAQDLGMHKLEGLRFRGISGPTPKMVKRDSIGSAASVSPNANSFAESTERGVRFEDPQQSEKEIDEQKAVEQERVDTFWAIFFLDRVVSSGTGRRSTLRDKDIELSFPDLDEPTPASGWPAVFPALIRIVHLYGRVADILNSVKEPADITVETPNRLAATESQVTQFYQGLSPRLHFDAVNFQHYMKAEQGTNFVLLHFWFHTMIVLLHQPTLLKTFEGGMLQLFPNSQQLSLSSAKTIADILSYSQLMDAKASLGNPFTSQPIYIAACAFLKETAEQTATSNAHSRASSPSRKIDNLPRGLYTNGQPQSMNKAPRSGSSTGNGKTTPIDQKALAKHTLLATAASQHYQLCYKALQSLETYWAGTKYILTVLDQKFEGVGDPLLYTAEEGESSMERPRPQPAFTSPGWRRKQSLGPSLTGNPFLKTHGLTKVPGSPGVEPSKAIGWTLTGTMNSPNTNLAWHYASGSAKEALPRQDASASLSDFDAAATRSNGQYSEVLRPELAERLPLSTSEPFARPALPSLQHQQSDVSTADANLLLGLGSPYTSSHTTPAGASLNFTHNASAPVGGTGFLAQLPFEMPYGLYPSNGHMQNFGDMMIESQDVDMSMLGLDMTMPWFDAFPTPDMVSSFFDAGGDAHGGAASHQRAPS</sequence>
<evidence type="ECO:0000259" key="4">
    <source>
        <dbReference type="PROSITE" id="PS50048"/>
    </source>
</evidence>
<evidence type="ECO:0000256" key="1">
    <source>
        <dbReference type="ARBA" id="ARBA00022723"/>
    </source>
</evidence>
<dbReference type="EMBL" id="JAUJLE010000091">
    <property type="protein sequence ID" value="KAK0985794.1"/>
    <property type="molecule type" value="Genomic_DNA"/>
</dbReference>
<feature type="compositionally biased region" description="Polar residues" evidence="3">
    <location>
        <begin position="764"/>
        <end position="775"/>
    </location>
</feature>
<evidence type="ECO:0000313" key="5">
    <source>
        <dbReference type="EMBL" id="KAK0985794.1"/>
    </source>
</evidence>
<feature type="compositionally biased region" description="Polar residues" evidence="3">
    <location>
        <begin position="520"/>
        <end position="529"/>
    </location>
</feature>
<dbReference type="CDD" id="cd12148">
    <property type="entry name" value="fungal_TF_MHR"/>
    <property type="match status" value="1"/>
</dbReference>
<gene>
    <name evidence="5" type="ORF">LTR91_010530</name>
</gene>
<feature type="compositionally biased region" description="Polar residues" evidence="3">
    <location>
        <begin position="317"/>
        <end position="326"/>
    </location>
</feature>
<dbReference type="GO" id="GO:0003677">
    <property type="term" value="F:DNA binding"/>
    <property type="evidence" value="ECO:0007669"/>
    <property type="project" value="InterPro"/>
</dbReference>
<evidence type="ECO:0000256" key="3">
    <source>
        <dbReference type="SAM" id="MobiDB-lite"/>
    </source>
</evidence>
<feature type="region of interest" description="Disordered" evidence="3">
    <location>
        <begin position="1"/>
        <end position="74"/>
    </location>
</feature>
<dbReference type="InterPro" id="IPR007219">
    <property type="entry name" value="XnlR_reg_dom"/>
</dbReference>
<dbReference type="GO" id="GO:0006351">
    <property type="term" value="P:DNA-templated transcription"/>
    <property type="evidence" value="ECO:0007669"/>
    <property type="project" value="InterPro"/>
</dbReference>
<evidence type="ECO:0000313" key="6">
    <source>
        <dbReference type="Proteomes" id="UP001175353"/>
    </source>
</evidence>
<keyword evidence="1" id="KW-0479">Metal-binding</keyword>
<dbReference type="InterPro" id="IPR036864">
    <property type="entry name" value="Zn2-C6_fun-type_DNA-bd_sf"/>
</dbReference>
<feature type="compositionally biased region" description="Basic and acidic residues" evidence="3">
    <location>
        <begin position="530"/>
        <end position="546"/>
    </location>
</feature>
<keyword evidence="2" id="KW-0539">Nucleus</keyword>
<feature type="compositionally biased region" description="Polar residues" evidence="3">
    <location>
        <begin position="787"/>
        <end position="811"/>
    </location>
</feature>
<feature type="compositionally biased region" description="Polar residues" evidence="3">
    <location>
        <begin position="156"/>
        <end position="166"/>
    </location>
</feature>
<protein>
    <recommendedName>
        <fullName evidence="4">Zn(2)-C6 fungal-type domain-containing protein</fullName>
    </recommendedName>
</protein>
<dbReference type="GO" id="GO:0008270">
    <property type="term" value="F:zinc ion binding"/>
    <property type="evidence" value="ECO:0007669"/>
    <property type="project" value="InterPro"/>
</dbReference>
<dbReference type="PANTHER" id="PTHR47783">
    <property type="entry name" value="ZN(II)2CYS6 TRANSCRIPTION FACTOR (EUROFUNG)-RELATED"/>
    <property type="match status" value="1"/>
</dbReference>
<reference evidence="5" key="1">
    <citation type="submission" date="2023-06" db="EMBL/GenBank/DDBJ databases">
        <title>Black Yeasts Isolated from many extreme environments.</title>
        <authorList>
            <person name="Coleine C."/>
            <person name="Stajich J.E."/>
            <person name="Selbmann L."/>
        </authorList>
    </citation>
    <scope>NUCLEOTIDE SEQUENCE</scope>
    <source>
        <strain evidence="5">CCFEE 5200</strain>
    </source>
</reference>
<feature type="region of interest" description="Disordered" evidence="3">
    <location>
        <begin position="307"/>
        <end position="326"/>
    </location>
</feature>
<proteinExistence type="predicted"/>
<feature type="region of interest" description="Disordered" evidence="3">
    <location>
        <begin position="872"/>
        <end position="897"/>
    </location>
</feature>
<dbReference type="SMART" id="SM00906">
    <property type="entry name" value="Fungal_trans"/>
    <property type="match status" value="1"/>
</dbReference>
<feature type="compositionally biased region" description="Basic and acidic residues" evidence="3">
    <location>
        <begin position="27"/>
        <end position="53"/>
    </location>
</feature>
<feature type="compositionally biased region" description="Polar residues" evidence="3">
    <location>
        <begin position="197"/>
        <end position="211"/>
    </location>
</feature>